<evidence type="ECO:0000313" key="3">
    <source>
        <dbReference type="Proteomes" id="UP000824115"/>
    </source>
</evidence>
<gene>
    <name evidence="2" type="ORF">IAC04_03210</name>
</gene>
<dbReference type="PROSITE" id="PS51186">
    <property type="entry name" value="GNAT"/>
    <property type="match status" value="1"/>
</dbReference>
<organism evidence="2 3">
    <name type="scientific">Candidatus Coprenecus stercoravium</name>
    <dbReference type="NCBI Taxonomy" id="2840735"/>
    <lineage>
        <taxon>Bacteria</taxon>
        <taxon>Pseudomonadati</taxon>
        <taxon>Bacteroidota</taxon>
        <taxon>Bacteroidia</taxon>
        <taxon>Bacteroidales</taxon>
        <taxon>Rikenellaceae</taxon>
        <taxon>Rikenellaceae incertae sedis</taxon>
        <taxon>Candidatus Coprenecus</taxon>
    </lineage>
</organism>
<sequence length="275" mass="31138">MRPVIRSVQETDMPALRELWRLCFDADSQFLDLFFNKGLRLCRTYVLEISSALVSALSVFPIRHHGLYGGYVYGVCTHPDYRGRNYARTLLSETEKNGFGQGLSFFILRPASHSLFEYYSRQGYSNTITRFTSILSLPSIPGIIKYKRLTPERLFYLRSLHHHQNELFEWSIDECGYILEYTDYCHGQAIEINDGDAYFIAVPNSEQDSSAMILCEEAGGKDLDELLSGIKTLFPDAISTQLHLPGAGEKEPFLLAKTKGGISISDTALLSFTME</sequence>
<proteinExistence type="predicted"/>
<dbReference type="GO" id="GO:0016747">
    <property type="term" value="F:acyltransferase activity, transferring groups other than amino-acyl groups"/>
    <property type="evidence" value="ECO:0007669"/>
    <property type="project" value="InterPro"/>
</dbReference>
<dbReference type="Proteomes" id="UP000824115">
    <property type="component" value="Unassembled WGS sequence"/>
</dbReference>
<dbReference type="Gene3D" id="3.40.630.30">
    <property type="match status" value="1"/>
</dbReference>
<feature type="domain" description="N-acetyltransferase" evidence="1">
    <location>
        <begin position="3"/>
        <end position="150"/>
    </location>
</feature>
<reference evidence="2" key="1">
    <citation type="journal article" date="2021" name="PeerJ">
        <title>Extensive microbial diversity within the chicken gut microbiome revealed by metagenomics and culture.</title>
        <authorList>
            <person name="Gilroy R."/>
            <person name="Ravi A."/>
            <person name="Getino M."/>
            <person name="Pursley I."/>
            <person name="Horton D.L."/>
            <person name="Alikhan N.F."/>
            <person name="Baker D."/>
            <person name="Gharbi K."/>
            <person name="Hall N."/>
            <person name="Watson M."/>
            <person name="Adriaenssens E.M."/>
            <person name="Foster-Nyarko E."/>
            <person name="Jarju S."/>
            <person name="Secka A."/>
            <person name="Antonio M."/>
            <person name="Oren A."/>
            <person name="Chaudhuri R.R."/>
            <person name="La Ragione R."/>
            <person name="Hildebrand F."/>
            <person name="Pallen M.J."/>
        </authorList>
    </citation>
    <scope>NUCLEOTIDE SEQUENCE</scope>
    <source>
        <strain evidence="2">Gambia16-554</strain>
    </source>
</reference>
<dbReference type="SUPFAM" id="SSF55729">
    <property type="entry name" value="Acyl-CoA N-acyltransferases (Nat)"/>
    <property type="match status" value="1"/>
</dbReference>
<protein>
    <submittedName>
        <fullName evidence="2">GNAT family N-acetyltransferase</fullName>
    </submittedName>
</protein>
<accession>A0A9D2GQN9</accession>
<evidence type="ECO:0000313" key="2">
    <source>
        <dbReference type="EMBL" id="HIZ85480.1"/>
    </source>
</evidence>
<comment type="caution">
    <text evidence="2">The sequence shown here is derived from an EMBL/GenBank/DDBJ whole genome shotgun (WGS) entry which is preliminary data.</text>
</comment>
<dbReference type="InterPro" id="IPR000182">
    <property type="entry name" value="GNAT_dom"/>
</dbReference>
<name>A0A9D2GQN9_9BACT</name>
<reference evidence="2" key="2">
    <citation type="submission" date="2021-04" db="EMBL/GenBank/DDBJ databases">
        <authorList>
            <person name="Gilroy R."/>
        </authorList>
    </citation>
    <scope>NUCLEOTIDE SEQUENCE</scope>
    <source>
        <strain evidence="2">Gambia16-554</strain>
    </source>
</reference>
<dbReference type="CDD" id="cd04301">
    <property type="entry name" value="NAT_SF"/>
    <property type="match status" value="1"/>
</dbReference>
<dbReference type="InterPro" id="IPR016181">
    <property type="entry name" value="Acyl_CoA_acyltransferase"/>
</dbReference>
<dbReference type="Pfam" id="PF13527">
    <property type="entry name" value="Acetyltransf_9"/>
    <property type="match status" value="1"/>
</dbReference>
<dbReference type="EMBL" id="DXAW01000061">
    <property type="protein sequence ID" value="HIZ85480.1"/>
    <property type="molecule type" value="Genomic_DNA"/>
</dbReference>
<dbReference type="AlphaFoldDB" id="A0A9D2GQN9"/>
<evidence type="ECO:0000259" key="1">
    <source>
        <dbReference type="PROSITE" id="PS51186"/>
    </source>
</evidence>